<evidence type="ECO:0000313" key="1">
    <source>
        <dbReference type="EMBL" id="QLY77811.1"/>
    </source>
</evidence>
<gene>
    <name evidence="1" type="ORF">HZF06_11875</name>
</gene>
<organism evidence="1 2">
    <name type="scientific">Clostridium intestinale</name>
    <dbReference type="NCBI Taxonomy" id="36845"/>
    <lineage>
        <taxon>Bacteria</taxon>
        <taxon>Bacillati</taxon>
        <taxon>Bacillota</taxon>
        <taxon>Clostridia</taxon>
        <taxon>Eubacteriales</taxon>
        <taxon>Clostridiaceae</taxon>
        <taxon>Clostridium</taxon>
    </lineage>
</organism>
<proteinExistence type="predicted"/>
<reference evidence="1 2" key="1">
    <citation type="submission" date="2020-07" db="EMBL/GenBank/DDBJ databases">
        <title>Electron transfer.</title>
        <authorList>
            <person name="Huang L."/>
            <person name="Liu X."/>
            <person name="Zhou S."/>
        </authorList>
    </citation>
    <scope>NUCLEOTIDE SEQUENCE [LARGE SCALE GENOMIC DNA]</scope>
    <source>
        <strain evidence="1 2">Lx1</strain>
    </source>
</reference>
<sequence>MQHLSKEDFMKKVMKDKYKKIQKQKQLERDLDAIAVKGIARAIASDKSRKKSIGQR</sequence>
<dbReference type="EMBL" id="CP059378">
    <property type="protein sequence ID" value="QLY77811.1"/>
    <property type="molecule type" value="Genomic_DNA"/>
</dbReference>
<dbReference type="Proteomes" id="UP000512286">
    <property type="component" value="Chromosome"/>
</dbReference>
<accession>A0A7D6VX88</accession>
<name>A0A7D6VX88_9CLOT</name>
<dbReference type="AlphaFoldDB" id="A0A7D6VX88"/>
<evidence type="ECO:0000313" key="2">
    <source>
        <dbReference type="Proteomes" id="UP000512286"/>
    </source>
</evidence>
<dbReference type="RefSeq" id="WP_181600305.1">
    <property type="nucleotide sequence ID" value="NZ_CP059378.1"/>
</dbReference>
<protein>
    <submittedName>
        <fullName evidence="1">Uncharacterized protein</fullName>
    </submittedName>
</protein>
<dbReference type="KEGG" id="cint:HZF06_11875"/>